<dbReference type="PANTHER" id="PTHR31001">
    <property type="entry name" value="UNCHARACTERIZED TRANSCRIPTIONAL REGULATORY PROTEIN"/>
    <property type="match status" value="1"/>
</dbReference>
<evidence type="ECO:0000313" key="7">
    <source>
        <dbReference type="Proteomes" id="UP000800041"/>
    </source>
</evidence>
<proteinExistence type="predicted"/>
<dbReference type="Gene3D" id="4.10.240.10">
    <property type="entry name" value="Zn(2)-C6 fungal-type DNA-binding domain"/>
    <property type="match status" value="1"/>
</dbReference>
<dbReference type="InterPro" id="IPR036864">
    <property type="entry name" value="Zn2-C6_fun-type_DNA-bd_sf"/>
</dbReference>
<dbReference type="PANTHER" id="PTHR31001:SF81">
    <property type="entry name" value="ZN(II)2CYS6 TRANSCRIPTION FACTOR"/>
    <property type="match status" value="1"/>
</dbReference>
<keyword evidence="3" id="KW-0539">Nucleus</keyword>
<dbReference type="Pfam" id="PF04082">
    <property type="entry name" value="Fungal_trans"/>
    <property type="match status" value="1"/>
</dbReference>
<feature type="region of interest" description="Disordered" evidence="4">
    <location>
        <begin position="690"/>
        <end position="721"/>
    </location>
</feature>
<feature type="compositionally biased region" description="Low complexity" evidence="4">
    <location>
        <begin position="878"/>
        <end position="889"/>
    </location>
</feature>
<dbReference type="SMART" id="SM00066">
    <property type="entry name" value="GAL4"/>
    <property type="match status" value="1"/>
</dbReference>
<feature type="region of interest" description="Disordered" evidence="4">
    <location>
        <begin position="1"/>
        <end position="42"/>
    </location>
</feature>
<dbReference type="GO" id="GO:0000981">
    <property type="term" value="F:DNA-binding transcription factor activity, RNA polymerase II-specific"/>
    <property type="evidence" value="ECO:0007669"/>
    <property type="project" value="InterPro"/>
</dbReference>
<dbReference type="InterPro" id="IPR007219">
    <property type="entry name" value="XnlR_reg_dom"/>
</dbReference>
<dbReference type="SUPFAM" id="SSF57701">
    <property type="entry name" value="Zn2/Cys6 DNA-binding domain"/>
    <property type="match status" value="1"/>
</dbReference>
<keyword evidence="7" id="KW-1185">Reference proteome</keyword>
<accession>A0A6G1HAV3</accession>
<evidence type="ECO:0000256" key="4">
    <source>
        <dbReference type="SAM" id="MobiDB-lite"/>
    </source>
</evidence>
<dbReference type="GO" id="GO:0006351">
    <property type="term" value="P:DNA-templated transcription"/>
    <property type="evidence" value="ECO:0007669"/>
    <property type="project" value="InterPro"/>
</dbReference>
<evidence type="ECO:0000313" key="6">
    <source>
        <dbReference type="EMBL" id="KAF1990356.1"/>
    </source>
</evidence>
<dbReference type="InterPro" id="IPR001138">
    <property type="entry name" value="Zn2Cys6_DnaBD"/>
</dbReference>
<feature type="region of interest" description="Disordered" evidence="4">
    <location>
        <begin position="758"/>
        <end position="834"/>
    </location>
</feature>
<dbReference type="PROSITE" id="PS50048">
    <property type="entry name" value="ZN2_CY6_FUNGAL_2"/>
    <property type="match status" value="1"/>
</dbReference>
<organism evidence="6 7">
    <name type="scientific">Aulographum hederae CBS 113979</name>
    <dbReference type="NCBI Taxonomy" id="1176131"/>
    <lineage>
        <taxon>Eukaryota</taxon>
        <taxon>Fungi</taxon>
        <taxon>Dikarya</taxon>
        <taxon>Ascomycota</taxon>
        <taxon>Pezizomycotina</taxon>
        <taxon>Dothideomycetes</taxon>
        <taxon>Pleosporomycetidae</taxon>
        <taxon>Aulographales</taxon>
        <taxon>Aulographaceae</taxon>
    </lineage>
</organism>
<feature type="region of interest" description="Disordered" evidence="4">
    <location>
        <begin position="111"/>
        <end position="155"/>
    </location>
</feature>
<feature type="compositionally biased region" description="Acidic residues" evidence="4">
    <location>
        <begin position="114"/>
        <end position="124"/>
    </location>
</feature>
<feature type="compositionally biased region" description="Basic residues" evidence="4">
    <location>
        <begin position="703"/>
        <end position="720"/>
    </location>
</feature>
<evidence type="ECO:0000259" key="5">
    <source>
        <dbReference type="PROSITE" id="PS50048"/>
    </source>
</evidence>
<feature type="compositionally biased region" description="Low complexity" evidence="4">
    <location>
        <begin position="813"/>
        <end position="826"/>
    </location>
</feature>
<evidence type="ECO:0000256" key="3">
    <source>
        <dbReference type="ARBA" id="ARBA00023242"/>
    </source>
</evidence>
<dbReference type="CDD" id="cd12148">
    <property type="entry name" value="fungal_TF_MHR"/>
    <property type="match status" value="1"/>
</dbReference>
<dbReference type="OrthoDB" id="1747771at2759"/>
<dbReference type="SMART" id="SM00906">
    <property type="entry name" value="Fungal_trans"/>
    <property type="match status" value="1"/>
</dbReference>
<feature type="compositionally biased region" description="Basic and acidic residues" evidence="4">
    <location>
        <begin position="867"/>
        <end position="877"/>
    </location>
</feature>
<dbReference type="CDD" id="cd00067">
    <property type="entry name" value="GAL4"/>
    <property type="match status" value="1"/>
</dbReference>
<feature type="region of interest" description="Disordered" evidence="4">
    <location>
        <begin position="852"/>
        <end position="922"/>
    </location>
</feature>
<dbReference type="PROSITE" id="PS00463">
    <property type="entry name" value="ZN2_CY6_FUNGAL_1"/>
    <property type="match status" value="1"/>
</dbReference>
<dbReference type="GO" id="GO:0003677">
    <property type="term" value="F:DNA binding"/>
    <property type="evidence" value="ECO:0007669"/>
    <property type="project" value="InterPro"/>
</dbReference>
<dbReference type="Pfam" id="PF00172">
    <property type="entry name" value="Zn_clus"/>
    <property type="match status" value="1"/>
</dbReference>
<dbReference type="InterPro" id="IPR050613">
    <property type="entry name" value="Sec_Metabolite_Reg"/>
</dbReference>
<dbReference type="Proteomes" id="UP000800041">
    <property type="component" value="Unassembled WGS sequence"/>
</dbReference>
<evidence type="ECO:0000256" key="2">
    <source>
        <dbReference type="ARBA" id="ARBA00022723"/>
    </source>
</evidence>
<feature type="compositionally biased region" description="Basic and acidic residues" evidence="4">
    <location>
        <begin position="764"/>
        <end position="777"/>
    </location>
</feature>
<feature type="domain" description="Zn(2)-C6 fungal-type" evidence="5">
    <location>
        <begin position="44"/>
        <end position="75"/>
    </location>
</feature>
<evidence type="ECO:0000256" key="1">
    <source>
        <dbReference type="ARBA" id="ARBA00004123"/>
    </source>
</evidence>
<feature type="compositionally biased region" description="Polar residues" evidence="4">
    <location>
        <begin position="19"/>
        <end position="28"/>
    </location>
</feature>
<dbReference type="GO" id="GO:0005634">
    <property type="term" value="C:nucleus"/>
    <property type="evidence" value="ECO:0007669"/>
    <property type="project" value="UniProtKB-SubCell"/>
</dbReference>
<keyword evidence="2" id="KW-0479">Metal-binding</keyword>
<protein>
    <recommendedName>
        <fullName evidence="5">Zn(2)-C6 fungal-type domain-containing protein</fullName>
    </recommendedName>
</protein>
<name>A0A6G1HAV3_9PEZI</name>
<reference evidence="6" key="1">
    <citation type="journal article" date="2020" name="Stud. Mycol.">
        <title>101 Dothideomycetes genomes: a test case for predicting lifestyles and emergence of pathogens.</title>
        <authorList>
            <person name="Haridas S."/>
            <person name="Albert R."/>
            <person name="Binder M."/>
            <person name="Bloem J."/>
            <person name="Labutti K."/>
            <person name="Salamov A."/>
            <person name="Andreopoulos B."/>
            <person name="Baker S."/>
            <person name="Barry K."/>
            <person name="Bills G."/>
            <person name="Bluhm B."/>
            <person name="Cannon C."/>
            <person name="Castanera R."/>
            <person name="Culley D."/>
            <person name="Daum C."/>
            <person name="Ezra D."/>
            <person name="Gonzalez J."/>
            <person name="Henrissat B."/>
            <person name="Kuo A."/>
            <person name="Liang C."/>
            <person name="Lipzen A."/>
            <person name="Lutzoni F."/>
            <person name="Magnuson J."/>
            <person name="Mondo S."/>
            <person name="Nolan M."/>
            <person name="Ohm R."/>
            <person name="Pangilinan J."/>
            <person name="Park H.-J."/>
            <person name="Ramirez L."/>
            <person name="Alfaro M."/>
            <person name="Sun H."/>
            <person name="Tritt A."/>
            <person name="Yoshinaga Y."/>
            <person name="Zwiers L.-H."/>
            <person name="Turgeon B."/>
            <person name="Goodwin S."/>
            <person name="Spatafora J."/>
            <person name="Crous P."/>
            <person name="Grigoriev I."/>
        </authorList>
    </citation>
    <scope>NUCLEOTIDE SEQUENCE</scope>
    <source>
        <strain evidence="6">CBS 113979</strain>
    </source>
</reference>
<gene>
    <name evidence="6" type="ORF">K402DRAFT_417802</name>
</gene>
<dbReference type="EMBL" id="ML977142">
    <property type="protein sequence ID" value="KAF1990356.1"/>
    <property type="molecule type" value="Genomic_DNA"/>
</dbReference>
<comment type="subcellular location">
    <subcellularLocation>
        <location evidence="1">Nucleus</location>
    </subcellularLocation>
</comment>
<feature type="region of interest" description="Disordered" evidence="4">
    <location>
        <begin position="522"/>
        <end position="550"/>
    </location>
</feature>
<dbReference type="AlphaFoldDB" id="A0A6G1HAV3"/>
<dbReference type="GO" id="GO:0008270">
    <property type="term" value="F:zinc ion binding"/>
    <property type="evidence" value="ECO:0007669"/>
    <property type="project" value="InterPro"/>
</dbReference>
<sequence length="922" mass="101463">MDDSWPPSYSTEDVHGGESSAQPAPESTNSKKRKERQQPRQLLSCRQCRQRKVKCDRTKPCSACCARGLPQECQFIVAEGAEYEPIQQSYEIRKLRLENLRLKERLRAGKVGFSDDDDEDDDDTLATPGTPRAKASTGVSRKSSQQKRFKGNEPSDNLYFGSPALASVVQEFANLNVSSQSLTHTMPRGADIYAVHGTPAFPFATMWPATPEESVPTLLTVLPPSDELYRYLDAFQRRGPGMAFPHGPNALSKKEVERFLSEPQKNASMYPDMLALLFATLAQGSQNSAFDKGGGRWKKDIIEQEQRKGDVYLAAAAHSLRMASFMNRPTLLAIQTLVTLSPYMTNSGRFLDAWTLFGSTIRLAQSMGLHRNPKVLDPVPTPDECYARQSLWWWILHVDQQFSMTLGRPLGASGIGDCPPPEPLTTNTTVLRLGTYVSQFTILARQILSSDRLTNTRIDEFTDRLRGLWDTMPETMQFDESWCNEEKELPEAPLDLVAAVFYGKVHTYLILLNRQRIENSNKRDSRQASISTQGSGMVGEPLNQASTFSPINQNPSATHNLLVSALPGPSRGREAVLASCKALITAISYWHLRIPFALLCWTMGQQAFNAGLILTLDAFETLSAENLPRIEHLHTIFKEMQEQGVHKLADLAVEYLSWGVYKIKMRCVEGGGGGGSSGMKMTVGEGVGIPPSPIFADRSGRRDPHHHGQQPHPPRPRKSRPFQYPEFCERVMDNTGMFLLEDPGLLASSPESFSPLNWVMGGKDFPDQKPGKSDGKDLTGVGASGHKSSHPPSQSISPTLEAESRPMGPPGSRPGTRPSTRPTSPTAANSPGRSIENLRFHPYARQQAGVAEPHPLAGPMALGGLQRLREPGGERRTSSAAASSVSGGAEMDIDVEEEGVLQQQQQQGQGRQGRRGPPTSRA</sequence>